<evidence type="ECO:0000256" key="4">
    <source>
        <dbReference type="ARBA" id="ARBA00023136"/>
    </source>
</evidence>
<evidence type="ECO:0000313" key="8">
    <source>
        <dbReference type="EMBL" id="KAK0743719.1"/>
    </source>
</evidence>
<dbReference type="GO" id="GO:0022857">
    <property type="term" value="F:transmembrane transporter activity"/>
    <property type="evidence" value="ECO:0007669"/>
    <property type="project" value="InterPro"/>
</dbReference>
<dbReference type="GO" id="GO:0016020">
    <property type="term" value="C:membrane"/>
    <property type="evidence" value="ECO:0007669"/>
    <property type="project" value="UniProtKB-SubCell"/>
</dbReference>
<comment type="subcellular location">
    <subcellularLocation>
        <location evidence="1">Membrane</location>
        <topology evidence="1">Multi-pass membrane protein</topology>
    </subcellularLocation>
</comment>
<feature type="transmembrane region" description="Helical" evidence="6">
    <location>
        <begin position="236"/>
        <end position="258"/>
    </location>
</feature>
<comment type="caution">
    <text evidence="8">The sequence shown here is derived from an EMBL/GenBank/DDBJ whole genome shotgun (WGS) entry which is preliminary data.</text>
</comment>
<dbReference type="InterPro" id="IPR036259">
    <property type="entry name" value="MFS_trans_sf"/>
</dbReference>
<dbReference type="SUPFAM" id="SSF103473">
    <property type="entry name" value="MFS general substrate transporter"/>
    <property type="match status" value="1"/>
</dbReference>
<reference evidence="8" key="1">
    <citation type="submission" date="2023-06" db="EMBL/GenBank/DDBJ databases">
        <title>Genome-scale phylogeny and comparative genomics of the fungal order Sordariales.</title>
        <authorList>
            <consortium name="Lawrence Berkeley National Laboratory"/>
            <person name="Hensen N."/>
            <person name="Bonometti L."/>
            <person name="Westerberg I."/>
            <person name="Brannstrom I.O."/>
            <person name="Guillou S."/>
            <person name="Cros-Aarteil S."/>
            <person name="Calhoun S."/>
            <person name="Haridas S."/>
            <person name="Kuo A."/>
            <person name="Mondo S."/>
            <person name="Pangilinan J."/>
            <person name="Riley R."/>
            <person name="LaButti K."/>
            <person name="Andreopoulos B."/>
            <person name="Lipzen A."/>
            <person name="Chen C."/>
            <person name="Yanf M."/>
            <person name="Daum C."/>
            <person name="Ng V."/>
            <person name="Clum A."/>
            <person name="Steindorff A."/>
            <person name="Ohm R."/>
            <person name="Martin F."/>
            <person name="Silar P."/>
            <person name="Natvig D."/>
            <person name="Lalanne C."/>
            <person name="Gautier V."/>
            <person name="Ament-velasquez S.L."/>
            <person name="Kruys A."/>
            <person name="Hutchinson M.I."/>
            <person name="Powell A.J."/>
            <person name="Barry K."/>
            <person name="Miller A.N."/>
            <person name="Grigoriev I.V."/>
            <person name="Debuchy R."/>
            <person name="Gladieux P."/>
            <person name="Thoren M.H."/>
            <person name="Johannesson H."/>
        </authorList>
    </citation>
    <scope>NUCLEOTIDE SEQUENCE</scope>
    <source>
        <strain evidence="8">SMH3187-1</strain>
    </source>
</reference>
<feature type="transmembrane region" description="Helical" evidence="6">
    <location>
        <begin position="406"/>
        <end position="424"/>
    </location>
</feature>
<name>A0AA40EQM7_9PEZI</name>
<dbReference type="InterPro" id="IPR020846">
    <property type="entry name" value="MFS_dom"/>
</dbReference>
<feature type="compositionally biased region" description="Basic and acidic residues" evidence="5">
    <location>
        <begin position="43"/>
        <end position="53"/>
    </location>
</feature>
<feature type="transmembrane region" description="Helical" evidence="6">
    <location>
        <begin position="454"/>
        <end position="472"/>
    </location>
</feature>
<evidence type="ECO:0000256" key="1">
    <source>
        <dbReference type="ARBA" id="ARBA00004141"/>
    </source>
</evidence>
<dbReference type="AlphaFoldDB" id="A0AA40EQM7"/>
<keyword evidence="2 6" id="KW-0812">Transmembrane</keyword>
<dbReference type="PANTHER" id="PTHR23507">
    <property type="entry name" value="ZGC:174356"/>
    <property type="match status" value="1"/>
</dbReference>
<evidence type="ECO:0000313" key="9">
    <source>
        <dbReference type="Proteomes" id="UP001172155"/>
    </source>
</evidence>
<dbReference type="PANTHER" id="PTHR23507:SF40">
    <property type="entry name" value="TETRACYCLINE-EFFLUX TRANSPORTER"/>
    <property type="match status" value="1"/>
</dbReference>
<dbReference type="InterPro" id="IPR011701">
    <property type="entry name" value="MFS"/>
</dbReference>
<proteinExistence type="predicted"/>
<feature type="transmembrane region" description="Helical" evidence="6">
    <location>
        <begin position="478"/>
        <end position="500"/>
    </location>
</feature>
<feature type="domain" description="Major facilitator superfamily (MFS) profile" evidence="7">
    <location>
        <begin position="68"/>
        <end position="569"/>
    </location>
</feature>
<sequence>MTTGSGNRAAPGGSGGSDDVRGWQDTSEGVAADEGTALLNDESQPRKDSWVGSEDFKGLSWWNRPSVWWLMVPYSTFTLAFGGSIVPKLNLIMDLICHRYFRDRLAADPTFLFHPVIPGGENPECRIITDVQQKVATFTLLLSVIVGLLSSLTAPKLGSLSDRYGRKRLIVISSFGAIVGEVIIILAGKYPEVVHYNWLILGSVCDGLGGSFTAGSVLSTAYAADCTPPSKRSVAIGYLHACLFSGLAFGPLLASYFVKRTGSLLFIFYVTLGCHLFFILFITFLTPESLSKRRQLLAREKYELWQADLDPPAEWLMELAVWFPLGKVFSSIFHSARTANPLGPLAILSPPGPANKRVRRNLFMLAFIDMGILGAAISAGTVIVLYSEFMFHWGTVEASRFISLTSMVRVVVLMGIFPIINYFFRTRPNARRRRESQDPAQPEKNSGADELDVWILRIALISDVIGVAGYIFVRTVPLFILCAVITALGGLGSATIQSALSKHVPAEQVGQLLGAIGLLHSLARVISPIIFNGLYAATLSTFPQAFFVLLTAVFALALVASFFVRPHVFIQEDEVPVTTTASEGEERSALI</sequence>
<evidence type="ECO:0000256" key="2">
    <source>
        <dbReference type="ARBA" id="ARBA00022692"/>
    </source>
</evidence>
<organism evidence="8 9">
    <name type="scientific">Schizothecium vesticola</name>
    <dbReference type="NCBI Taxonomy" id="314040"/>
    <lineage>
        <taxon>Eukaryota</taxon>
        <taxon>Fungi</taxon>
        <taxon>Dikarya</taxon>
        <taxon>Ascomycota</taxon>
        <taxon>Pezizomycotina</taxon>
        <taxon>Sordariomycetes</taxon>
        <taxon>Sordariomycetidae</taxon>
        <taxon>Sordariales</taxon>
        <taxon>Schizotheciaceae</taxon>
        <taxon>Schizothecium</taxon>
    </lineage>
</organism>
<evidence type="ECO:0000259" key="7">
    <source>
        <dbReference type="PROSITE" id="PS50850"/>
    </source>
</evidence>
<feature type="transmembrane region" description="Helical" evidence="6">
    <location>
        <begin position="169"/>
        <end position="187"/>
    </location>
</feature>
<feature type="transmembrane region" description="Helical" evidence="6">
    <location>
        <begin position="264"/>
        <end position="285"/>
    </location>
</feature>
<feature type="transmembrane region" description="Helical" evidence="6">
    <location>
        <begin position="67"/>
        <end position="86"/>
    </location>
</feature>
<feature type="transmembrane region" description="Helical" evidence="6">
    <location>
        <begin position="512"/>
        <end position="536"/>
    </location>
</feature>
<keyword evidence="4 6" id="KW-0472">Membrane</keyword>
<feature type="transmembrane region" description="Helical" evidence="6">
    <location>
        <begin position="136"/>
        <end position="157"/>
    </location>
</feature>
<dbReference type="Gene3D" id="1.20.1250.20">
    <property type="entry name" value="MFS general substrate transporter like domains"/>
    <property type="match status" value="1"/>
</dbReference>
<dbReference type="Pfam" id="PF07690">
    <property type="entry name" value="MFS_1"/>
    <property type="match status" value="1"/>
</dbReference>
<dbReference type="EMBL" id="JAUKUD010000005">
    <property type="protein sequence ID" value="KAK0743719.1"/>
    <property type="molecule type" value="Genomic_DNA"/>
</dbReference>
<evidence type="ECO:0000256" key="3">
    <source>
        <dbReference type="ARBA" id="ARBA00022989"/>
    </source>
</evidence>
<evidence type="ECO:0000256" key="6">
    <source>
        <dbReference type="SAM" id="Phobius"/>
    </source>
</evidence>
<accession>A0AA40EQM7</accession>
<keyword evidence="3 6" id="KW-1133">Transmembrane helix</keyword>
<gene>
    <name evidence="8" type="ORF">B0T18DRAFT_430945</name>
</gene>
<protein>
    <submittedName>
        <fullName evidence="8">Major facilitator superfamily domain-containing protein</fullName>
    </submittedName>
</protein>
<evidence type="ECO:0000256" key="5">
    <source>
        <dbReference type="SAM" id="MobiDB-lite"/>
    </source>
</evidence>
<feature type="transmembrane region" description="Helical" evidence="6">
    <location>
        <begin position="542"/>
        <end position="564"/>
    </location>
</feature>
<feature type="transmembrane region" description="Helical" evidence="6">
    <location>
        <begin position="362"/>
        <end position="386"/>
    </location>
</feature>
<feature type="region of interest" description="Disordered" evidence="5">
    <location>
        <begin position="1"/>
        <end position="53"/>
    </location>
</feature>
<dbReference type="PROSITE" id="PS50850">
    <property type="entry name" value="MFS"/>
    <property type="match status" value="1"/>
</dbReference>
<dbReference type="Proteomes" id="UP001172155">
    <property type="component" value="Unassembled WGS sequence"/>
</dbReference>
<keyword evidence="9" id="KW-1185">Reference proteome</keyword>